<evidence type="ECO:0000313" key="11">
    <source>
        <dbReference type="Proteomes" id="UP000254291"/>
    </source>
</evidence>
<comment type="subcellular location">
    <subcellularLocation>
        <location evidence="1">Cell membrane</location>
        <topology evidence="1">Multi-pass membrane protein</topology>
    </subcellularLocation>
</comment>
<feature type="transmembrane region" description="Helical" evidence="7">
    <location>
        <begin position="169"/>
        <end position="190"/>
    </location>
</feature>
<dbReference type="AlphaFoldDB" id="A0A378SRW5"/>
<feature type="transmembrane region" description="Helical" evidence="7">
    <location>
        <begin position="119"/>
        <end position="141"/>
    </location>
</feature>
<dbReference type="EMBL" id="UGQM01000001">
    <property type="protein sequence ID" value="STZ44828.1"/>
    <property type="molecule type" value="Genomic_DNA"/>
</dbReference>
<sequence length="488" mass="52657">MRPRRLLTRYAAGLTSAYLLTVAEVVAIVVALAGRSVVTLGNVLTLAVVGLIGTVTVAVGAVLIVRPSLRWLNAGRRPTPDEIRVTAKTMRRQAVITLAPWLLTAAILVPLNLHAPATVFVVLTTALLFGAIATVTTGFLFTLRTLRPILAGVPTDAERPVAPGVRARLLLMWLACTALPGSAIAVLLILRSQNWLLKPTSPIELALLILALVAVVLGLRSMILVSMSISDPVNEVVEAMADVERGEIDRTIEVYEWSEIGRLQSGFNRMVAGLRERDRLRDLFGRHVGEEVARRAVDLAGEQDDLAAGDEREVAVLFIDLVGSTQLAVEREPRDVAAVLNEFFQIVVSEVDKRHGLINKFQGDAALAVFGAPLRIPDPASAAMATARVLASELRRLPVDFGIGISAGPVFAGNIGGRDRYEYTVVGDAVNEAARLADHAKDFDGRTLCSGTAHRLADSRERAYWSADGRTVLRGRSEVTDIFSLTKR</sequence>
<evidence type="ECO:0000256" key="7">
    <source>
        <dbReference type="SAM" id="Phobius"/>
    </source>
</evidence>
<keyword evidence="10" id="KW-0456">Lyase</keyword>
<dbReference type="InterPro" id="IPR001054">
    <property type="entry name" value="A/G_cyclase"/>
</dbReference>
<keyword evidence="5 7" id="KW-1133">Transmembrane helix</keyword>
<evidence type="ECO:0000313" key="10">
    <source>
        <dbReference type="EMBL" id="STZ44828.1"/>
    </source>
</evidence>
<dbReference type="SUPFAM" id="SSF55073">
    <property type="entry name" value="Nucleotide cyclase"/>
    <property type="match status" value="1"/>
</dbReference>
<dbReference type="SMART" id="SM00304">
    <property type="entry name" value="HAMP"/>
    <property type="match status" value="1"/>
</dbReference>
<dbReference type="InterPro" id="IPR029787">
    <property type="entry name" value="Nucleotide_cyclase"/>
</dbReference>
<evidence type="ECO:0000256" key="1">
    <source>
        <dbReference type="ARBA" id="ARBA00004651"/>
    </source>
</evidence>
<protein>
    <submittedName>
        <fullName evidence="10">Putative adenylate/guanylate cyclase</fullName>
        <ecNumber evidence="10">4.6.1.1</ecNumber>
    </submittedName>
</protein>
<dbReference type="CDD" id="cd06225">
    <property type="entry name" value="HAMP"/>
    <property type="match status" value="1"/>
</dbReference>
<feature type="domain" description="Guanylate cyclase" evidence="8">
    <location>
        <begin position="315"/>
        <end position="437"/>
    </location>
</feature>
<dbReference type="GO" id="GO:0006171">
    <property type="term" value="P:cAMP biosynthetic process"/>
    <property type="evidence" value="ECO:0007669"/>
    <property type="project" value="TreeGrafter"/>
</dbReference>
<evidence type="ECO:0000256" key="6">
    <source>
        <dbReference type="ARBA" id="ARBA00023136"/>
    </source>
</evidence>
<dbReference type="InterPro" id="IPR050697">
    <property type="entry name" value="Adenylyl/Guanylyl_Cyclase_3/4"/>
</dbReference>
<keyword evidence="3" id="KW-1003">Cell membrane</keyword>
<dbReference type="PROSITE" id="PS50125">
    <property type="entry name" value="GUANYLATE_CYCLASE_2"/>
    <property type="match status" value="1"/>
</dbReference>
<dbReference type="EC" id="4.6.1.1" evidence="10"/>
<comment type="similarity">
    <text evidence="2">Belongs to the adenylyl cyclase class-3 family.</text>
</comment>
<dbReference type="Gene3D" id="6.10.340.10">
    <property type="match status" value="1"/>
</dbReference>
<evidence type="ECO:0000256" key="5">
    <source>
        <dbReference type="ARBA" id="ARBA00022989"/>
    </source>
</evidence>
<dbReference type="Gene3D" id="3.30.70.1230">
    <property type="entry name" value="Nucleotide cyclase"/>
    <property type="match status" value="1"/>
</dbReference>
<feature type="domain" description="HAMP" evidence="9">
    <location>
        <begin position="227"/>
        <end position="279"/>
    </location>
</feature>
<dbReference type="PANTHER" id="PTHR43081:SF17">
    <property type="entry name" value="BLL5647 PROTEIN"/>
    <property type="match status" value="1"/>
</dbReference>
<name>A0A378SRW5_9MYCO</name>
<dbReference type="Pfam" id="PF00211">
    <property type="entry name" value="Guanylate_cyc"/>
    <property type="match status" value="1"/>
</dbReference>
<feature type="transmembrane region" description="Helical" evidence="7">
    <location>
        <begin position="43"/>
        <end position="65"/>
    </location>
</feature>
<dbReference type="GO" id="GO:0005886">
    <property type="term" value="C:plasma membrane"/>
    <property type="evidence" value="ECO:0007669"/>
    <property type="project" value="UniProtKB-SubCell"/>
</dbReference>
<dbReference type="GO" id="GO:0035556">
    <property type="term" value="P:intracellular signal transduction"/>
    <property type="evidence" value="ECO:0007669"/>
    <property type="project" value="InterPro"/>
</dbReference>
<gene>
    <name evidence="10" type="primary">cyaB_1</name>
    <name evidence="10" type="ORF">NCTC10742_04070</name>
</gene>
<dbReference type="Pfam" id="PF00672">
    <property type="entry name" value="HAMP"/>
    <property type="match status" value="1"/>
</dbReference>
<dbReference type="RefSeq" id="WP_013471202.1">
    <property type="nucleotide sequence ID" value="NZ_JACKST010000084.1"/>
</dbReference>
<dbReference type="SMART" id="SM00044">
    <property type="entry name" value="CYCc"/>
    <property type="match status" value="1"/>
</dbReference>
<dbReference type="PROSITE" id="PS50885">
    <property type="entry name" value="HAMP"/>
    <property type="match status" value="1"/>
</dbReference>
<evidence type="ECO:0000259" key="9">
    <source>
        <dbReference type="PROSITE" id="PS50885"/>
    </source>
</evidence>
<dbReference type="Proteomes" id="UP000254291">
    <property type="component" value="Unassembled WGS sequence"/>
</dbReference>
<dbReference type="InterPro" id="IPR003660">
    <property type="entry name" value="HAMP_dom"/>
</dbReference>
<dbReference type="CDD" id="cd07302">
    <property type="entry name" value="CHD"/>
    <property type="match status" value="1"/>
</dbReference>
<evidence type="ECO:0000259" key="8">
    <source>
        <dbReference type="PROSITE" id="PS50125"/>
    </source>
</evidence>
<keyword evidence="6 7" id="KW-0472">Membrane</keyword>
<dbReference type="PANTHER" id="PTHR43081">
    <property type="entry name" value="ADENYLATE CYCLASE, TERMINAL-DIFFERENTIATION SPECIFIC-RELATED"/>
    <property type="match status" value="1"/>
</dbReference>
<evidence type="ECO:0000256" key="4">
    <source>
        <dbReference type="ARBA" id="ARBA00022692"/>
    </source>
</evidence>
<accession>A0A378SRW5</accession>
<proteinExistence type="inferred from homology"/>
<reference evidence="10 11" key="1">
    <citation type="submission" date="2018-06" db="EMBL/GenBank/DDBJ databases">
        <authorList>
            <consortium name="Pathogen Informatics"/>
            <person name="Doyle S."/>
        </authorList>
    </citation>
    <scope>NUCLEOTIDE SEQUENCE [LARGE SCALE GENOMIC DNA]</scope>
    <source>
        <strain evidence="10 11">NCTC10742</strain>
    </source>
</reference>
<dbReference type="SUPFAM" id="SSF158472">
    <property type="entry name" value="HAMP domain-like"/>
    <property type="match status" value="1"/>
</dbReference>
<feature type="transmembrane region" description="Helical" evidence="7">
    <location>
        <begin position="202"/>
        <end position="219"/>
    </location>
</feature>
<evidence type="ECO:0000256" key="3">
    <source>
        <dbReference type="ARBA" id="ARBA00022475"/>
    </source>
</evidence>
<evidence type="ECO:0000256" key="2">
    <source>
        <dbReference type="ARBA" id="ARBA00005381"/>
    </source>
</evidence>
<keyword evidence="4 7" id="KW-0812">Transmembrane</keyword>
<organism evidence="10 11">
    <name type="scientific">Mycolicibacterium gilvum</name>
    <dbReference type="NCBI Taxonomy" id="1804"/>
    <lineage>
        <taxon>Bacteria</taxon>
        <taxon>Bacillati</taxon>
        <taxon>Actinomycetota</taxon>
        <taxon>Actinomycetes</taxon>
        <taxon>Mycobacteriales</taxon>
        <taxon>Mycobacteriaceae</taxon>
        <taxon>Mycolicibacterium</taxon>
    </lineage>
</organism>
<dbReference type="GO" id="GO:0004016">
    <property type="term" value="F:adenylate cyclase activity"/>
    <property type="evidence" value="ECO:0007669"/>
    <property type="project" value="UniProtKB-EC"/>
</dbReference>
<feature type="transmembrane region" description="Helical" evidence="7">
    <location>
        <begin position="94"/>
        <end position="113"/>
    </location>
</feature>